<dbReference type="AlphaFoldDB" id="A0A4Y7JIW6"/>
<dbReference type="SUPFAM" id="SSF48403">
    <property type="entry name" value="Ankyrin repeat"/>
    <property type="match status" value="1"/>
</dbReference>
<sequence>MVNVNTIAEDTVRYLLENGANADASDDTNQPPLHFAPKTGVITLNVATSAGTAFELAAGLGHRDAVEVLLDHGAMFFCCNFYQSWECVELLPKRELYEKEKFHHAKSKGGDAFQEAQYLMVAHWFEEGRLKRHNWHMKPLKSADPVSMSAVWRCYQTQPTMPGKSVMDGINISSSIPNMSTVLRCYGPCCTFLY</sequence>
<dbReference type="PANTHER" id="PTHR46224">
    <property type="entry name" value="ANKYRIN REPEAT FAMILY PROTEIN"/>
    <property type="match status" value="1"/>
</dbReference>
<reference evidence="1 2" key="1">
    <citation type="journal article" date="2018" name="Science">
        <title>The opium poppy genome and morphinan production.</title>
        <authorList>
            <person name="Guo L."/>
            <person name="Winzer T."/>
            <person name="Yang X."/>
            <person name="Li Y."/>
            <person name="Ning Z."/>
            <person name="He Z."/>
            <person name="Teodor R."/>
            <person name="Lu Y."/>
            <person name="Bowser T.A."/>
            <person name="Graham I.A."/>
            <person name="Ye K."/>
        </authorList>
    </citation>
    <scope>NUCLEOTIDE SEQUENCE [LARGE SCALE GENOMIC DNA]</scope>
    <source>
        <strain evidence="2">cv. HN1</strain>
        <tissue evidence="1">Leaves</tissue>
    </source>
</reference>
<dbReference type="InterPro" id="IPR051616">
    <property type="entry name" value="Cul2-RING_E3_ligase_SR"/>
</dbReference>
<dbReference type="PANTHER" id="PTHR46224:SF64">
    <property type="entry name" value="IQ MOTIF AND ANKYRIN REPEAT DOMAIN-CONTAINING PROTEIN 1"/>
    <property type="match status" value="1"/>
</dbReference>
<dbReference type="Gramene" id="RZC59881">
    <property type="protein sequence ID" value="RZC59881"/>
    <property type="gene ID" value="C5167_007178"/>
</dbReference>
<proteinExistence type="predicted"/>
<organism evidence="1 2">
    <name type="scientific">Papaver somniferum</name>
    <name type="common">Opium poppy</name>
    <dbReference type="NCBI Taxonomy" id="3469"/>
    <lineage>
        <taxon>Eukaryota</taxon>
        <taxon>Viridiplantae</taxon>
        <taxon>Streptophyta</taxon>
        <taxon>Embryophyta</taxon>
        <taxon>Tracheophyta</taxon>
        <taxon>Spermatophyta</taxon>
        <taxon>Magnoliopsida</taxon>
        <taxon>Ranunculales</taxon>
        <taxon>Papaveraceae</taxon>
        <taxon>Papaveroideae</taxon>
        <taxon>Papaver</taxon>
    </lineage>
</organism>
<dbReference type="InterPro" id="IPR036770">
    <property type="entry name" value="Ankyrin_rpt-contain_sf"/>
</dbReference>
<accession>A0A4Y7JIW6</accession>
<dbReference type="InterPro" id="IPR002110">
    <property type="entry name" value="Ankyrin_rpt"/>
</dbReference>
<dbReference type="Gene3D" id="1.25.40.20">
    <property type="entry name" value="Ankyrin repeat-containing domain"/>
    <property type="match status" value="1"/>
</dbReference>
<dbReference type="Proteomes" id="UP000316621">
    <property type="component" value="Chromosome 4"/>
</dbReference>
<name>A0A4Y7JIW6_PAPSO</name>
<keyword evidence="2" id="KW-1185">Reference proteome</keyword>
<dbReference type="Pfam" id="PF13637">
    <property type="entry name" value="Ank_4"/>
    <property type="match status" value="1"/>
</dbReference>
<dbReference type="EMBL" id="CM010718">
    <property type="protein sequence ID" value="RZC59881.1"/>
    <property type="molecule type" value="Genomic_DNA"/>
</dbReference>
<protein>
    <submittedName>
        <fullName evidence="1">Uncharacterized protein</fullName>
    </submittedName>
</protein>
<evidence type="ECO:0000313" key="2">
    <source>
        <dbReference type="Proteomes" id="UP000316621"/>
    </source>
</evidence>
<evidence type="ECO:0000313" key="1">
    <source>
        <dbReference type="EMBL" id="RZC59881.1"/>
    </source>
</evidence>
<gene>
    <name evidence="1" type="ORF">C5167_007178</name>
</gene>